<comment type="catalytic activity">
    <reaction evidence="1">
        <text>ATP + protein L-histidine = ADP + protein N-phospho-L-histidine.</text>
        <dbReference type="EC" id="2.7.13.3"/>
    </reaction>
</comment>
<evidence type="ECO:0000313" key="17">
    <source>
        <dbReference type="Proteomes" id="UP001500967"/>
    </source>
</evidence>
<evidence type="ECO:0000256" key="3">
    <source>
        <dbReference type="ARBA" id="ARBA00004236"/>
    </source>
</evidence>
<comment type="caution">
    <text evidence="16">The sequence shown here is derived from an EMBL/GenBank/DDBJ whole genome shotgun (WGS) entry which is preliminary data.</text>
</comment>
<dbReference type="Pfam" id="PF02518">
    <property type="entry name" value="HATPase_c"/>
    <property type="match status" value="1"/>
</dbReference>
<proteinExistence type="predicted"/>
<keyword evidence="5" id="KW-0808">Transferase</keyword>
<dbReference type="InterPro" id="IPR035965">
    <property type="entry name" value="PAS-like_dom_sf"/>
</dbReference>
<dbReference type="RefSeq" id="WP_344646815.1">
    <property type="nucleotide sequence ID" value="NZ_BAAAGX010000002.1"/>
</dbReference>
<feature type="region of interest" description="Disordered" evidence="14">
    <location>
        <begin position="620"/>
        <end position="639"/>
    </location>
</feature>
<evidence type="ECO:0000256" key="8">
    <source>
        <dbReference type="ARBA" id="ARBA00022777"/>
    </source>
</evidence>
<keyword evidence="17" id="KW-1185">Reference proteome</keyword>
<evidence type="ECO:0000256" key="5">
    <source>
        <dbReference type="ARBA" id="ARBA00022679"/>
    </source>
</evidence>
<dbReference type="Proteomes" id="UP001500967">
    <property type="component" value="Unassembled WGS sequence"/>
</dbReference>
<dbReference type="InterPro" id="IPR036097">
    <property type="entry name" value="HisK_dim/P_sf"/>
</dbReference>
<dbReference type="EC" id="2.7.13.3" evidence="4"/>
<dbReference type="SUPFAM" id="SSF47384">
    <property type="entry name" value="Homodimeric domain of signal transducing histidine kinase"/>
    <property type="match status" value="1"/>
</dbReference>
<dbReference type="PANTHER" id="PTHR42878:SF7">
    <property type="entry name" value="SENSOR HISTIDINE KINASE GLRK"/>
    <property type="match status" value="1"/>
</dbReference>
<protein>
    <recommendedName>
        <fullName evidence="13">Sensor-like histidine kinase SenX3</fullName>
        <ecNumber evidence="4">2.7.13.3</ecNumber>
    </recommendedName>
</protein>
<dbReference type="InterPro" id="IPR003018">
    <property type="entry name" value="GAF"/>
</dbReference>
<dbReference type="InterPro" id="IPR029016">
    <property type="entry name" value="GAF-like_dom_sf"/>
</dbReference>
<keyword evidence="9" id="KW-0067">ATP-binding</keyword>
<dbReference type="Gene3D" id="3.30.450.20">
    <property type="entry name" value="PAS domain"/>
    <property type="match status" value="1"/>
</dbReference>
<keyword evidence="10" id="KW-1133">Transmembrane helix</keyword>
<dbReference type="InterPro" id="IPR036890">
    <property type="entry name" value="HATPase_C_sf"/>
</dbReference>
<dbReference type="CDD" id="cd00082">
    <property type="entry name" value="HisKA"/>
    <property type="match status" value="1"/>
</dbReference>
<evidence type="ECO:0000256" key="10">
    <source>
        <dbReference type="ARBA" id="ARBA00022989"/>
    </source>
</evidence>
<keyword evidence="8" id="KW-0418">Kinase</keyword>
<dbReference type="InterPro" id="IPR005467">
    <property type="entry name" value="His_kinase_dom"/>
</dbReference>
<dbReference type="SUPFAM" id="SSF55874">
    <property type="entry name" value="ATPase domain of HSP90 chaperone/DNA topoisomerase II/histidine kinase"/>
    <property type="match status" value="1"/>
</dbReference>
<evidence type="ECO:0000313" key="16">
    <source>
        <dbReference type="EMBL" id="GAA0220548.1"/>
    </source>
</evidence>
<feature type="domain" description="Histidine kinase" evidence="15">
    <location>
        <begin position="496"/>
        <end position="709"/>
    </location>
</feature>
<organism evidence="16 17">
    <name type="scientific">Cryptosporangium japonicum</name>
    <dbReference type="NCBI Taxonomy" id="80872"/>
    <lineage>
        <taxon>Bacteria</taxon>
        <taxon>Bacillati</taxon>
        <taxon>Actinomycetota</taxon>
        <taxon>Actinomycetes</taxon>
        <taxon>Cryptosporangiales</taxon>
        <taxon>Cryptosporangiaceae</taxon>
        <taxon>Cryptosporangium</taxon>
    </lineage>
</organism>
<name>A0ABN0TFV9_9ACTN</name>
<dbReference type="InterPro" id="IPR003594">
    <property type="entry name" value="HATPase_dom"/>
</dbReference>
<dbReference type="InterPro" id="IPR000014">
    <property type="entry name" value="PAS"/>
</dbReference>
<evidence type="ECO:0000256" key="6">
    <source>
        <dbReference type="ARBA" id="ARBA00022692"/>
    </source>
</evidence>
<evidence type="ECO:0000256" key="9">
    <source>
        <dbReference type="ARBA" id="ARBA00022840"/>
    </source>
</evidence>
<evidence type="ECO:0000256" key="11">
    <source>
        <dbReference type="ARBA" id="ARBA00023012"/>
    </source>
</evidence>
<dbReference type="InterPro" id="IPR013656">
    <property type="entry name" value="PAS_4"/>
</dbReference>
<keyword evidence="12" id="KW-0472">Membrane</keyword>
<dbReference type="EMBL" id="BAAAGX010000002">
    <property type="protein sequence ID" value="GAA0220548.1"/>
    <property type="molecule type" value="Genomic_DNA"/>
</dbReference>
<evidence type="ECO:0000256" key="4">
    <source>
        <dbReference type="ARBA" id="ARBA00012438"/>
    </source>
</evidence>
<comment type="subcellular location">
    <subcellularLocation>
        <location evidence="3">Cell membrane</location>
    </subcellularLocation>
    <subcellularLocation>
        <location evidence="2">Membrane</location>
        <topology evidence="2">Multi-pass membrane protein</topology>
    </subcellularLocation>
</comment>
<dbReference type="Pfam" id="PF08448">
    <property type="entry name" value="PAS_4"/>
    <property type="match status" value="1"/>
</dbReference>
<reference evidence="16 17" key="1">
    <citation type="journal article" date="2019" name="Int. J. Syst. Evol. Microbiol.">
        <title>The Global Catalogue of Microorganisms (GCM) 10K type strain sequencing project: providing services to taxonomists for standard genome sequencing and annotation.</title>
        <authorList>
            <consortium name="The Broad Institute Genomics Platform"/>
            <consortium name="The Broad Institute Genome Sequencing Center for Infectious Disease"/>
            <person name="Wu L."/>
            <person name="Ma J."/>
        </authorList>
    </citation>
    <scope>NUCLEOTIDE SEQUENCE [LARGE SCALE GENOMIC DNA]</scope>
    <source>
        <strain evidence="16 17">JCM 10425</strain>
    </source>
</reference>
<accession>A0ABN0TFV9</accession>
<dbReference type="PANTHER" id="PTHR42878">
    <property type="entry name" value="TWO-COMPONENT HISTIDINE KINASE"/>
    <property type="match status" value="1"/>
</dbReference>
<dbReference type="InterPro" id="IPR050351">
    <property type="entry name" value="BphY/WalK/GraS-like"/>
</dbReference>
<evidence type="ECO:0000259" key="15">
    <source>
        <dbReference type="PROSITE" id="PS50109"/>
    </source>
</evidence>
<evidence type="ECO:0000256" key="2">
    <source>
        <dbReference type="ARBA" id="ARBA00004141"/>
    </source>
</evidence>
<evidence type="ECO:0000256" key="7">
    <source>
        <dbReference type="ARBA" id="ARBA00022741"/>
    </source>
</evidence>
<feature type="region of interest" description="Disordered" evidence="14">
    <location>
        <begin position="582"/>
        <end position="602"/>
    </location>
</feature>
<feature type="region of interest" description="Disordered" evidence="14">
    <location>
        <begin position="645"/>
        <end position="668"/>
    </location>
</feature>
<evidence type="ECO:0000256" key="12">
    <source>
        <dbReference type="ARBA" id="ARBA00023136"/>
    </source>
</evidence>
<dbReference type="PROSITE" id="PS50109">
    <property type="entry name" value="HIS_KIN"/>
    <property type="match status" value="1"/>
</dbReference>
<evidence type="ECO:0000256" key="13">
    <source>
        <dbReference type="ARBA" id="ARBA00039401"/>
    </source>
</evidence>
<dbReference type="Pfam" id="PF01590">
    <property type="entry name" value="GAF"/>
    <property type="match status" value="2"/>
</dbReference>
<dbReference type="Gene3D" id="3.30.450.40">
    <property type="match status" value="2"/>
</dbReference>
<dbReference type="SMART" id="SM00388">
    <property type="entry name" value="HisKA"/>
    <property type="match status" value="1"/>
</dbReference>
<gene>
    <name evidence="16" type="ORF">GCM10009539_02250</name>
</gene>
<keyword evidence="6" id="KW-0812">Transmembrane</keyword>
<dbReference type="Gene3D" id="3.30.565.10">
    <property type="entry name" value="Histidine kinase-like ATPase, C-terminal domain"/>
    <property type="match status" value="1"/>
</dbReference>
<evidence type="ECO:0000256" key="1">
    <source>
        <dbReference type="ARBA" id="ARBA00000085"/>
    </source>
</evidence>
<dbReference type="InterPro" id="IPR003661">
    <property type="entry name" value="HisK_dim/P_dom"/>
</dbReference>
<dbReference type="SUPFAM" id="SSF55785">
    <property type="entry name" value="PYP-like sensor domain (PAS domain)"/>
    <property type="match status" value="1"/>
</dbReference>
<sequence>MRVADSGALRNPERLEAVEHACRTLSVLPTRTPAIARLAARSVDAPMGLLTLVGDDHEHVAGAYGLPEPLRSGGRMTEAYSVGKYMVDADAPVACPDMHEETNLQVRDHPLARDFGVRAFLGVPIRDAEDRPVGSLTVLDERPNVWSEADVAMLLEVATLVDRLPAHVAAAPAAAADLDARTRLGFADTLLDSLDEGVVAIDRTGHVVIYNRALREIHRHPPDLAPEQAHHVDLAQLHHPDGTPIDPQHSGLARALRGEAVPDAPGVIRRPGLPDRYISTDARPILGPDGEPIGAVATVRDVTDQRHAQQFRDCQLAVARLLGRPGTLAALGTEALGLLGHTLGWSYLSLRLVETHTATLRRVAVWHPAELRLGDLLPERLPRSAHEIPVTVWATGRPVWEPDLRTSPHMRDPTSPARARAYAQRGLHSVVSVPILDGDDVLGVLTCFAPALHHDEFQTTGLLLDFATQAGQFLARRRADDLTDDLRRARADFTGLIGHDMRTPLTTIATYNQLLLDDPTPRPSNDRQLLDGISRNVSVLRELVDGLLDLAALEDDNDPLPSYDVDLTALLADDLTRIRASRTSSRPETVHTDLGPPLVVRGDPGRLRQLTDNLAALAVDRSDPRGPAPSFTLRPSDDTAELRVTTSRRLTPRSGSYSPANATGTGDANTRTGVALVLTRLIAERHGGTLKVTDQSDGSTITVRLPVATSP</sequence>
<keyword evidence="11" id="KW-0902">Two-component regulatory system</keyword>
<dbReference type="Gene3D" id="1.10.287.130">
    <property type="match status" value="1"/>
</dbReference>
<dbReference type="CDD" id="cd00130">
    <property type="entry name" value="PAS"/>
    <property type="match status" value="1"/>
</dbReference>
<evidence type="ECO:0000256" key="14">
    <source>
        <dbReference type="SAM" id="MobiDB-lite"/>
    </source>
</evidence>
<keyword evidence="7" id="KW-0547">Nucleotide-binding</keyword>
<dbReference type="Pfam" id="PF00512">
    <property type="entry name" value="HisKA"/>
    <property type="match status" value="1"/>
</dbReference>
<dbReference type="SUPFAM" id="SSF55781">
    <property type="entry name" value="GAF domain-like"/>
    <property type="match status" value="2"/>
</dbReference>
<dbReference type="SMART" id="SM00065">
    <property type="entry name" value="GAF"/>
    <property type="match status" value="2"/>
</dbReference>